<proteinExistence type="predicted"/>
<reference evidence="2 4" key="2">
    <citation type="journal article" date="2015" name="Genome Announc.">
        <title>Expanding the biotechnology potential of lactobacilli through comparative genomics of 213 strains and associated genera.</title>
        <authorList>
            <person name="Sun Z."/>
            <person name="Harris H.M."/>
            <person name="McCann A."/>
            <person name="Guo C."/>
            <person name="Argimon S."/>
            <person name="Zhang W."/>
            <person name="Yang X."/>
            <person name="Jeffery I.B."/>
            <person name="Cooney J.C."/>
            <person name="Kagawa T.F."/>
            <person name="Liu W."/>
            <person name="Song Y."/>
            <person name="Salvetti E."/>
            <person name="Wrobel A."/>
            <person name="Rasinkangas P."/>
            <person name="Parkhill J."/>
            <person name="Rea M.C."/>
            <person name="O'Sullivan O."/>
            <person name="Ritari J."/>
            <person name="Douillard F.P."/>
            <person name="Paul Ross R."/>
            <person name="Yang R."/>
            <person name="Briner A.E."/>
            <person name="Felis G.E."/>
            <person name="de Vos W.M."/>
            <person name="Barrangou R."/>
            <person name="Klaenhammer T.R."/>
            <person name="Caufield P.W."/>
            <person name="Cui Y."/>
            <person name="Zhang H."/>
            <person name="O'Toole P.W."/>
        </authorList>
    </citation>
    <scope>NUCLEOTIDE SEQUENCE [LARGE SCALE GENOMIC DNA]</scope>
    <source>
        <strain evidence="2 4">DSM 18382</strain>
    </source>
</reference>
<evidence type="ECO:0000313" key="3">
    <source>
        <dbReference type="Proteomes" id="UP000019488"/>
    </source>
</evidence>
<evidence type="ECO:0000313" key="4">
    <source>
        <dbReference type="Proteomes" id="UP000051966"/>
    </source>
</evidence>
<sequence length="256" mass="28710">MQTINYQLPTTLFQQFQISLIVQESFKNMALLKDRFMRVLIQIKTKLTKVSQLAASQNDASPAAGKFRWPVQNQLYAPDLRTIQLIAERARRQTDGYFDQIGDQQPASIELMKSWLIDEIFNEDLKPLIGGPVIGVWLNADEMVRTAVEKGSNYQWPIRIYNSLAENELLERDQLANGGIVTLNAKALARSQSPIKQLTVIGQRVSDAVAWAVAGINAGTGKFLRLINQHRLSGILIDRALGVIAFQSGRLTYKQA</sequence>
<evidence type="ECO:0000313" key="1">
    <source>
        <dbReference type="EMBL" id="GAF36123.1"/>
    </source>
</evidence>
<evidence type="ECO:0000313" key="2">
    <source>
        <dbReference type="EMBL" id="KRM11512.1"/>
    </source>
</evidence>
<name>X0PA83_9LACO</name>
<gene>
    <name evidence="2" type="ORF">FD41_GL001370</name>
    <name evidence="1" type="ORF">JCM14108_1071</name>
</gene>
<accession>X0PA83</accession>
<dbReference type="AlphaFoldDB" id="X0PA83"/>
<dbReference type="STRING" id="1423743.FD41_GL001370"/>
<dbReference type="PATRIC" id="fig|1423743.5.peg.1423"/>
<comment type="caution">
    <text evidence="1">The sequence shown here is derived from an EMBL/GenBank/DDBJ whole genome shotgun (WGS) entry which is preliminary data.</text>
</comment>
<dbReference type="OrthoDB" id="9778595at2"/>
<dbReference type="EMBL" id="BAKI01000007">
    <property type="protein sequence ID" value="GAF36123.1"/>
    <property type="molecule type" value="Genomic_DNA"/>
</dbReference>
<dbReference type="Proteomes" id="UP000051966">
    <property type="component" value="Unassembled WGS sequence"/>
</dbReference>
<protein>
    <recommendedName>
        <fullName evidence="5">FAD:protein FMN transferase</fullName>
    </recommendedName>
</protein>
<dbReference type="EMBL" id="AZFY01000022">
    <property type="protein sequence ID" value="KRM11512.1"/>
    <property type="molecule type" value="Genomic_DNA"/>
</dbReference>
<dbReference type="Proteomes" id="UP000019488">
    <property type="component" value="Unassembled WGS sequence"/>
</dbReference>
<organism evidence="1 3">
    <name type="scientific">Lentilactobacillus farraginis DSM 18382 = JCM 14108</name>
    <dbReference type="NCBI Taxonomy" id="1423743"/>
    <lineage>
        <taxon>Bacteria</taxon>
        <taxon>Bacillati</taxon>
        <taxon>Bacillota</taxon>
        <taxon>Bacilli</taxon>
        <taxon>Lactobacillales</taxon>
        <taxon>Lactobacillaceae</taxon>
        <taxon>Lentilactobacillus</taxon>
    </lineage>
</organism>
<dbReference type="RefSeq" id="WP_035178665.1">
    <property type="nucleotide sequence ID" value="NZ_AZFY01000022.1"/>
</dbReference>
<evidence type="ECO:0008006" key="5">
    <source>
        <dbReference type="Google" id="ProtNLM"/>
    </source>
</evidence>
<keyword evidence="4" id="KW-1185">Reference proteome</keyword>
<reference evidence="1" key="1">
    <citation type="journal article" date="2014" name="Genome Announc.">
        <title>Draft Genome Sequences of Two Lactobacillus Strains, L. farraginis JCM 14108T and L. composti JCM 14202T, Isolated from Compost of Distilled Shochu Residue.</title>
        <authorList>
            <person name="Yuki M."/>
            <person name="Oshima K."/>
            <person name="Suda W."/>
            <person name="Kitahara M."/>
            <person name="Kitamura K."/>
            <person name="Iida T."/>
            <person name="Hattori M."/>
            <person name="Ohkuma M."/>
        </authorList>
    </citation>
    <scope>NUCLEOTIDE SEQUENCE [LARGE SCALE GENOMIC DNA]</scope>
    <source>
        <strain evidence="1">JCM 14108</strain>
    </source>
</reference>